<reference evidence="11 12" key="1">
    <citation type="submission" date="2015-09" db="EMBL/GenBank/DDBJ databases">
        <title>Draft genome of a European isolate of the apple canker pathogen Neonectria ditissima.</title>
        <authorList>
            <person name="Gomez-Cortecero A."/>
            <person name="Harrison R.J."/>
            <person name="Armitage A.D."/>
        </authorList>
    </citation>
    <scope>NUCLEOTIDE SEQUENCE [LARGE SCALE GENOMIC DNA]</scope>
    <source>
        <strain evidence="11 12">R09/05</strain>
    </source>
</reference>
<feature type="transmembrane region" description="Helical" evidence="9">
    <location>
        <begin position="144"/>
        <end position="173"/>
    </location>
</feature>
<feature type="region of interest" description="Disordered" evidence="8">
    <location>
        <begin position="18"/>
        <end position="51"/>
    </location>
</feature>
<feature type="transmembrane region" description="Helical" evidence="9">
    <location>
        <begin position="504"/>
        <end position="527"/>
    </location>
</feature>
<sequence>MKGDIVLTRDVEVVEMKDLSSTGPGAEDKGATWNISANKPPAPSREHAAAAADWMDGFRRAERRPFKARDGGYQASPPPTVPGDRHYDLRAANAKTANTALARELKGRHLQMIAFGGAIGTGLFVASGPALFKGGPATVLLAYLLVGAMQYCTMQALAELCVLFPIAGSFSAYSTRFLDPSWGFAMGWNYCLQWLFTLPLEIMAGAFTITYWNEALPKAIFVTIFLLTIVVINLFGVKAYGEAEFVFSIIKVTAVIGFILLAIVINIGGQPESGYIGGMYWRNPGAFNNGFKGFCTVLVTSAFSFSGTELIGLAAAETANPRKSLPTAIKQVFWRISIFYIVALMLVGLLVPSDEPRLMGGKSSADASASPFVIAIESAGATILPSIMNAVILIAVVSVGNSAVYGSSRTLAALAEQSHAPRIFAYVDKQGRPLMAIIFASCIGLLAFLADLSFHDTIFDWLLSISGLASLFTWGSICLCHIRFRQAWGFTSRSLEQLPFRSNVGIWGSYFGCVGYALVLISQIWIAVSPIPTADEDTTTAGMVQTFFLRVMAIPIVLVFYFCHKLWYRTRIVRVDEMDVETGRRYFRTHISSEEEREERMKWPMWKRLYRLLC</sequence>
<evidence type="ECO:0000256" key="4">
    <source>
        <dbReference type="ARBA" id="ARBA00022692"/>
    </source>
</evidence>
<keyword evidence="4 9" id="KW-0812">Transmembrane</keyword>
<dbReference type="AlphaFoldDB" id="A0A0P7BN14"/>
<dbReference type="GO" id="GO:0015171">
    <property type="term" value="F:amino acid transmembrane transporter activity"/>
    <property type="evidence" value="ECO:0007669"/>
    <property type="project" value="TreeGrafter"/>
</dbReference>
<dbReference type="InterPro" id="IPR050524">
    <property type="entry name" value="APC_YAT"/>
</dbReference>
<dbReference type="STRING" id="78410.A0A0P7BN14"/>
<dbReference type="InterPro" id="IPR004841">
    <property type="entry name" value="AA-permease/SLC12A_dom"/>
</dbReference>
<evidence type="ECO:0000256" key="8">
    <source>
        <dbReference type="SAM" id="MobiDB-lite"/>
    </source>
</evidence>
<feature type="transmembrane region" description="Helical" evidence="9">
    <location>
        <begin position="434"/>
        <end position="455"/>
    </location>
</feature>
<evidence type="ECO:0000256" key="3">
    <source>
        <dbReference type="ARBA" id="ARBA00022475"/>
    </source>
</evidence>
<keyword evidence="2" id="KW-0813">Transport</keyword>
<dbReference type="OrthoDB" id="3900342at2759"/>
<proteinExistence type="predicted"/>
<evidence type="ECO:0000256" key="9">
    <source>
        <dbReference type="SAM" id="Phobius"/>
    </source>
</evidence>
<feature type="transmembrane region" description="Helical" evidence="9">
    <location>
        <begin position="112"/>
        <end position="132"/>
    </location>
</feature>
<evidence type="ECO:0000259" key="10">
    <source>
        <dbReference type="Pfam" id="PF00324"/>
    </source>
</evidence>
<evidence type="ECO:0000256" key="6">
    <source>
        <dbReference type="ARBA" id="ARBA00022989"/>
    </source>
</evidence>
<protein>
    <submittedName>
        <fullName evidence="11">Amino-acid permease inda1</fullName>
    </submittedName>
</protein>
<dbReference type="Proteomes" id="UP000050424">
    <property type="component" value="Unassembled WGS sequence"/>
</dbReference>
<evidence type="ECO:0000256" key="1">
    <source>
        <dbReference type="ARBA" id="ARBA00004651"/>
    </source>
</evidence>
<evidence type="ECO:0000256" key="5">
    <source>
        <dbReference type="ARBA" id="ARBA00022970"/>
    </source>
</evidence>
<evidence type="ECO:0000313" key="12">
    <source>
        <dbReference type="Proteomes" id="UP000050424"/>
    </source>
</evidence>
<dbReference type="FunFam" id="1.20.1740.10:FF:000017">
    <property type="entry name" value="Amino acid permease"/>
    <property type="match status" value="1"/>
</dbReference>
<dbReference type="Gene3D" id="1.20.1740.10">
    <property type="entry name" value="Amino acid/polyamine transporter I"/>
    <property type="match status" value="1"/>
</dbReference>
<feature type="transmembrane region" description="Helical" evidence="9">
    <location>
        <begin position="372"/>
        <end position="399"/>
    </location>
</feature>
<organism evidence="11 12">
    <name type="scientific">Neonectria ditissima</name>
    <dbReference type="NCBI Taxonomy" id="78410"/>
    <lineage>
        <taxon>Eukaryota</taxon>
        <taxon>Fungi</taxon>
        <taxon>Dikarya</taxon>
        <taxon>Ascomycota</taxon>
        <taxon>Pezizomycotina</taxon>
        <taxon>Sordariomycetes</taxon>
        <taxon>Hypocreomycetidae</taxon>
        <taxon>Hypocreales</taxon>
        <taxon>Nectriaceae</taxon>
        <taxon>Neonectria</taxon>
    </lineage>
</organism>
<dbReference type="PANTHER" id="PTHR43341:SF1">
    <property type="entry name" value="GENERAL AMINO-ACID PERMEASE GAP1"/>
    <property type="match status" value="1"/>
</dbReference>
<evidence type="ECO:0000313" key="11">
    <source>
        <dbReference type="EMBL" id="KPM42115.1"/>
    </source>
</evidence>
<comment type="subcellular location">
    <subcellularLocation>
        <location evidence="1">Cell membrane</location>
        <topology evidence="1">Multi-pass membrane protein</topology>
    </subcellularLocation>
</comment>
<keyword evidence="3" id="KW-1003">Cell membrane</keyword>
<dbReference type="Pfam" id="PF00324">
    <property type="entry name" value="AA_permease"/>
    <property type="match status" value="1"/>
</dbReference>
<comment type="caution">
    <text evidence="11">The sequence shown here is derived from an EMBL/GenBank/DDBJ whole genome shotgun (WGS) entry which is preliminary data.</text>
</comment>
<dbReference type="PANTHER" id="PTHR43341">
    <property type="entry name" value="AMINO ACID PERMEASE"/>
    <property type="match status" value="1"/>
</dbReference>
<feature type="transmembrane region" description="Helical" evidence="9">
    <location>
        <begin position="249"/>
        <end position="269"/>
    </location>
</feature>
<feature type="transmembrane region" description="Helical" evidence="9">
    <location>
        <begin position="219"/>
        <end position="237"/>
    </location>
</feature>
<keyword evidence="6 9" id="KW-1133">Transmembrane helix</keyword>
<keyword evidence="12" id="KW-1185">Reference proteome</keyword>
<feature type="transmembrane region" description="Helical" evidence="9">
    <location>
        <begin position="461"/>
        <end position="484"/>
    </location>
</feature>
<accession>A0A0P7BN14</accession>
<feature type="transmembrane region" description="Helical" evidence="9">
    <location>
        <begin position="332"/>
        <end position="352"/>
    </location>
</feature>
<dbReference type="GO" id="GO:0005886">
    <property type="term" value="C:plasma membrane"/>
    <property type="evidence" value="ECO:0007669"/>
    <property type="project" value="UniProtKB-SubCell"/>
</dbReference>
<evidence type="ECO:0000256" key="7">
    <source>
        <dbReference type="ARBA" id="ARBA00023136"/>
    </source>
</evidence>
<evidence type="ECO:0000256" key="2">
    <source>
        <dbReference type="ARBA" id="ARBA00022448"/>
    </source>
</evidence>
<feature type="domain" description="Amino acid permease/ SLC12A" evidence="10">
    <location>
        <begin position="109"/>
        <end position="574"/>
    </location>
</feature>
<gene>
    <name evidence="11" type="ORF">AK830_g4403</name>
</gene>
<dbReference type="EMBL" id="LKCW01000053">
    <property type="protein sequence ID" value="KPM42115.1"/>
    <property type="molecule type" value="Genomic_DNA"/>
</dbReference>
<dbReference type="InterPro" id="IPR004840">
    <property type="entry name" value="Amino_acid_permease_CS"/>
</dbReference>
<keyword evidence="5" id="KW-0029">Amino-acid transport</keyword>
<dbReference type="PROSITE" id="PS00218">
    <property type="entry name" value="AMINO_ACID_PERMEASE_1"/>
    <property type="match status" value="1"/>
</dbReference>
<dbReference type="InterPro" id="IPR004762">
    <property type="entry name" value="Amino_acid_permease_fungi"/>
</dbReference>
<name>A0A0P7BN14_9HYPO</name>
<feature type="transmembrane region" description="Helical" evidence="9">
    <location>
        <begin position="194"/>
        <end position="213"/>
    </location>
</feature>
<feature type="transmembrane region" description="Helical" evidence="9">
    <location>
        <begin position="547"/>
        <end position="568"/>
    </location>
</feature>
<feature type="transmembrane region" description="Helical" evidence="9">
    <location>
        <begin position="289"/>
        <end position="311"/>
    </location>
</feature>
<dbReference type="NCBIfam" id="TIGR00913">
    <property type="entry name" value="2A0310"/>
    <property type="match status" value="1"/>
</dbReference>
<keyword evidence="7 9" id="KW-0472">Membrane</keyword>